<evidence type="ECO:0000256" key="1">
    <source>
        <dbReference type="SAM" id="Phobius"/>
    </source>
</evidence>
<dbReference type="PANTHER" id="PTHR46955">
    <property type="entry name" value="PROTEIN CBG01349-RELATED"/>
    <property type="match status" value="1"/>
</dbReference>
<evidence type="ECO:0000313" key="3">
    <source>
        <dbReference type="WBParaSite" id="Hba_12403"/>
    </source>
</evidence>
<proteinExistence type="predicted"/>
<feature type="transmembrane region" description="Helical" evidence="1">
    <location>
        <begin position="32"/>
        <end position="52"/>
    </location>
</feature>
<dbReference type="WBParaSite" id="Hba_12403">
    <property type="protein sequence ID" value="Hba_12403"/>
    <property type="gene ID" value="Hba_12403"/>
</dbReference>
<protein>
    <submittedName>
        <fullName evidence="3">G_PROTEIN_RECEP_F1_2 domain-containing protein</fullName>
    </submittedName>
</protein>
<name>A0A1I7X4Q8_HETBA</name>
<keyword evidence="1" id="KW-1133">Transmembrane helix</keyword>
<dbReference type="AlphaFoldDB" id="A0A1I7X4Q8"/>
<feature type="transmembrane region" description="Helical" evidence="1">
    <location>
        <begin position="100"/>
        <end position="121"/>
    </location>
</feature>
<dbReference type="Proteomes" id="UP000095283">
    <property type="component" value="Unplaced"/>
</dbReference>
<keyword evidence="1" id="KW-0812">Transmembrane</keyword>
<reference evidence="3" key="1">
    <citation type="submission" date="2016-11" db="UniProtKB">
        <authorList>
            <consortium name="WormBaseParasite"/>
        </authorList>
    </citation>
    <scope>IDENTIFICATION</scope>
</reference>
<dbReference type="InterPro" id="IPR052322">
    <property type="entry name" value="Mito_rRNA_Mtase_NSUN4"/>
</dbReference>
<organism evidence="2 3">
    <name type="scientific">Heterorhabditis bacteriophora</name>
    <name type="common">Entomopathogenic nematode worm</name>
    <dbReference type="NCBI Taxonomy" id="37862"/>
    <lineage>
        <taxon>Eukaryota</taxon>
        <taxon>Metazoa</taxon>
        <taxon>Ecdysozoa</taxon>
        <taxon>Nematoda</taxon>
        <taxon>Chromadorea</taxon>
        <taxon>Rhabditida</taxon>
        <taxon>Rhabditina</taxon>
        <taxon>Rhabditomorpha</taxon>
        <taxon>Strongyloidea</taxon>
        <taxon>Heterorhabditidae</taxon>
        <taxon>Heterorhabditis</taxon>
    </lineage>
</organism>
<keyword evidence="1" id="KW-0472">Membrane</keyword>
<sequence>MRAVLTLAIAMERIYALWKPGDYFLLDHRKVASRIGLFAVLWGTFDVVFLITEDDIFEIRVHCVTTSSSGPLFHWYFLISTIVFGLLLAFLYFYSFVNSLTVMVILMVLIFSVLPCCLYLYDMIIGQVVFMKWGPIITIGYHCYGILSFFFYNYKHREIRSALNKFYPLKRWLNCEQTESHSKSAEAASGSQMSRQIVQNLTKFDLNDKEIISSSTKEATDLSKDEIFL</sequence>
<feature type="transmembrane region" description="Helical" evidence="1">
    <location>
        <begin position="133"/>
        <end position="154"/>
    </location>
</feature>
<evidence type="ECO:0000313" key="2">
    <source>
        <dbReference type="Proteomes" id="UP000095283"/>
    </source>
</evidence>
<feature type="transmembrane region" description="Helical" evidence="1">
    <location>
        <begin position="73"/>
        <end position="94"/>
    </location>
</feature>
<dbReference type="PANTHER" id="PTHR46955:SF5">
    <property type="entry name" value="G_PROTEIN_RECEP_F1_2 DOMAIN-CONTAINING PROTEIN"/>
    <property type="match status" value="1"/>
</dbReference>
<dbReference type="SUPFAM" id="SSF81321">
    <property type="entry name" value="Family A G protein-coupled receptor-like"/>
    <property type="match status" value="1"/>
</dbReference>
<keyword evidence="2" id="KW-1185">Reference proteome</keyword>
<accession>A0A1I7X4Q8</accession>
<dbReference type="Gene3D" id="1.20.1070.10">
    <property type="entry name" value="Rhodopsin 7-helix transmembrane proteins"/>
    <property type="match status" value="1"/>
</dbReference>